<accession>A0A067PMW0</accession>
<dbReference type="EMBL" id="KL197726">
    <property type="protein sequence ID" value="KDQ55140.1"/>
    <property type="molecule type" value="Genomic_DNA"/>
</dbReference>
<dbReference type="OrthoDB" id="3005905at2759"/>
<keyword evidence="2" id="KW-1185">Reference proteome</keyword>
<gene>
    <name evidence="1" type="ORF">JAAARDRAFT_208880</name>
</gene>
<name>A0A067PMW0_9AGAM</name>
<dbReference type="AlphaFoldDB" id="A0A067PMW0"/>
<feature type="non-terminal residue" evidence="1">
    <location>
        <position position="350"/>
    </location>
</feature>
<reference evidence="2" key="1">
    <citation type="journal article" date="2014" name="Proc. Natl. Acad. Sci. U.S.A.">
        <title>Extensive sampling of basidiomycete genomes demonstrates inadequacy of the white-rot/brown-rot paradigm for wood decay fungi.</title>
        <authorList>
            <person name="Riley R."/>
            <person name="Salamov A.A."/>
            <person name="Brown D.W."/>
            <person name="Nagy L.G."/>
            <person name="Floudas D."/>
            <person name="Held B.W."/>
            <person name="Levasseur A."/>
            <person name="Lombard V."/>
            <person name="Morin E."/>
            <person name="Otillar R."/>
            <person name="Lindquist E.A."/>
            <person name="Sun H."/>
            <person name="LaButti K.M."/>
            <person name="Schmutz J."/>
            <person name="Jabbour D."/>
            <person name="Luo H."/>
            <person name="Baker S.E."/>
            <person name="Pisabarro A.G."/>
            <person name="Walton J.D."/>
            <person name="Blanchette R.A."/>
            <person name="Henrissat B."/>
            <person name="Martin F."/>
            <person name="Cullen D."/>
            <person name="Hibbett D.S."/>
            <person name="Grigoriev I.V."/>
        </authorList>
    </citation>
    <scope>NUCLEOTIDE SEQUENCE [LARGE SCALE GENOMIC DNA]</scope>
    <source>
        <strain evidence="2">MUCL 33604</strain>
    </source>
</reference>
<dbReference type="InParanoid" id="A0A067PMW0"/>
<proteinExistence type="predicted"/>
<dbReference type="HOGENOM" id="CLU_940545_0_0_1"/>
<organism evidence="1 2">
    <name type="scientific">Jaapia argillacea MUCL 33604</name>
    <dbReference type="NCBI Taxonomy" id="933084"/>
    <lineage>
        <taxon>Eukaryota</taxon>
        <taxon>Fungi</taxon>
        <taxon>Dikarya</taxon>
        <taxon>Basidiomycota</taxon>
        <taxon>Agaricomycotina</taxon>
        <taxon>Agaricomycetes</taxon>
        <taxon>Agaricomycetidae</taxon>
        <taxon>Jaapiales</taxon>
        <taxon>Jaapiaceae</taxon>
        <taxon>Jaapia</taxon>
    </lineage>
</organism>
<dbReference type="Proteomes" id="UP000027265">
    <property type="component" value="Unassembled WGS sequence"/>
</dbReference>
<protein>
    <submittedName>
        <fullName evidence="1">Uncharacterized protein</fullName>
    </submittedName>
</protein>
<evidence type="ECO:0000313" key="2">
    <source>
        <dbReference type="Proteomes" id="UP000027265"/>
    </source>
</evidence>
<evidence type="ECO:0000313" key="1">
    <source>
        <dbReference type="EMBL" id="KDQ55140.1"/>
    </source>
</evidence>
<sequence length="350" mass="38749">MSSSEPDIATLPASIQLLLRVAYRPVFYSAAEESELPLHPYDISATLGGSDIYLSPEEEWPICPACNHFLIPIIQINLSSPGTPQQLRDCVLQHNQQKIAHGRAGESFLQFFACPNPEGGNNFDCFGDALGQDGSPSWVLRVAHDIARVEDDRMPSLASLAAQVISSAMDVEGSPRVAIDPDGEDEDALATLPPHLSSSITSVSSKQALLQRREQAKASLLSEELFKLPILYVKHWEPVARPELPHWEDMSIDVDIPSNIYDIFYPREGVKMLGWEDRGKYDCGGWKMGCYPDRPKDSENCRYKCLVQLGSCNTSRVEVGGDGVDLMDTLGNCWIAQCLEHPDRLELCMS</sequence>